<gene>
    <name evidence="1" type="ORF">METZ01_LOCUS373813</name>
</gene>
<dbReference type="EMBL" id="UINC01136281">
    <property type="protein sequence ID" value="SVD20959.1"/>
    <property type="molecule type" value="Genomic_DNA"/>
</dbReference>
<proteinExistence type="predicted"/>
<name>A0A382TFQ4_9ZZZZ</name>
<feature type="non-terminal residue" evidence="1">
    <location>
        <position position="1"/>
    </location>
</feature>
<protein>
    <recommendedName>
        <fullName evidence="2">DUF2225 domain-containing protein</fullName>
    </recommendedName>
</protein>
<dbReference type="InterPro" id="IPR018708">
    <property type="entry name" value="DUF2225"/>
</dbReference>
<reference evidence="1" key="1">
    <citation type="submission" date="2018-05" db="EMBL/GenBank/DDBJ databases">
        <authorList>
            <person name="Lanie J.A."/>
            <person name="Ng W.-L."/>
            <person name="Kazmierczak K.M."/>
            <person name="Andrzejewski T.M."/>
            <person name="Davidsen T.M."/>
            <person name="Wayne K.J."/>
            <person name="Tettelin H."/>
            <person name="Glass J.I."/>
            <person name="Rusch D."/>
            <person name="Podicherti R."/>
            <person name="Tsui H.-C.T."/>
            <person name="Winkler M.E."/>
        </authorList>
    </citation>
    <scope>NUCLEOTIDE SEQUENCE</scope>
</reference>
<evidence type="ECO:0008006" key="2">
    <source>
        <dbReference type="Google" id="ProtNLM"/>
    </source>
</evidence>
<dbReference type="AlphaFoldDB" id="A0A382TFQ4"/>
<sequence>DSKFSFRFRQALTPNCKIIMKLHMTDGSFWEPIACRMSGQHQDRFDQESFTIFAKFEQKISEHHGILQILQPEQFTDHDENILKPNKDSLMGRLVQCFICNEPRVKHYVLRSRSMITSPNIFGVPAYVKPSGNLQFCDYNLIQVSTCPKCGFSSNDLNFFKKQNSDEPPFNVEKIKESWTEKAKTLLEQALQSEQSYFSEERNANDAILSYDLAILSLNQLAEHEKDPQKKIDLLRKIASMLLFQAEVMMENQQRDKAENNLEEVVKTLEPVFQNMEGRVIIHTALLIFQIKIYSGDTQSAA</sequence>
<feature type="non-terminal residue" evidence="1">
    <location>
        <position position="302"/>
    </location>
</feature>
<dbReference type="Pfam" id="PF09986">
    <property type="entry name" value="DUF2225"/>
    <property type="match status" value="1"/>
</dbReference>
<organism evidence="1">
    <name type="scientific">marine metagenome</name>
    <dbReference type="NCBI Taxonomy" id="408172"/>
    <lineage>
        <taxon>unclassified sequences</taxon>
        <taxon>metagenomes</taxon>
        <taxon>ecological metagenomes</taxon>
    </lineage>
</organism>
<accession>A0A382TFQ4</accession>
<evidence type="ECO:0000313" key="1">
    <source>
        <dbReference type="EMBL" id="SVD20959.1"/>
    </source>
</evidence>